<dbReference type="OrthoDB" id="9815750at2"/>
<dbReference type="PANTHER" id="PTHR43065:SF46">
    <property type="entry name" value="C4-DICARBOXYLATE TRANSPORT SENSOR PROTEIN DCTB"/>
    <property type="match status" value="1"/>
</dbReference>
<dbReference type="GO" id="GO:0004673">
    <property type="term" value="F:protein histidine kinase activity"/>
    <property type="evidence" value="ECO:0007669"/>
    <property type="project" value="UniProtKB-EC"/>
</dbReference>
<dbReference type="EMBL" id="SLWK01000005">
    <property type="protein sequence ID" value="TCO08214.1"/>
    <property type="molecule type" value="Genomic_DNA"/>
</dbReference>
<dbReference type="Proteomes" id="UP000295221">
    <property type="component" value="Unassembled WGS sequence"/>
</dbReference>
<dbReference type="InterPro" id="IPR003594">
    <property type="entry name" value="HATPase_dom"/>
</dbReference>
<dbReference type="SMART" id="SM00387">
    <property type="entry name" value="HATPase_c"/>
    <property type="match status" value="1"/>
</dbReference>
<dbReference type="Gene3D" id="3.30.565.10">
    <property type="entry name" value="Histidine kinase-like ATPase, C-terminal domain"/>
    <property type="match status" value="1"/>
</dbReference>
<dbReference type="RefSeq" id="WP_132433525.1">
    <property type="nucleotide sequence ID" value="NZ_SLWK01000005.1"/>
</dbReference>
<keyword evidence="8" id="KW-0472">Membrane</keyword>
<gene>
    <name evidence="10" type="ORF">EV194_10516</name>
</gene>
<dbReference type="GO" id="GO:0000160">
    <property type="term" value="P:phosphorelay signal transduction system"/>
    <property type="evidence" value="ECO:0007669"/>
    <property type="project" value="UniProtKB-KW"/>
</dbReference>
<keyword evidence="5 10" id="KW-0418">Kinase</keyword>
<sequence>MEIYNKKRWWKFMLFIGAAAISLFSLLYTNRLTSELKQEEQIKIELWAEANRLLAIDASPGETMSLIVEILRHNTTVPVIVTTDEDEIIFHRNVSLPRNNQEQHLEQVLEKMKRHRDPIPVKLAENEFQYIYFHDSILLRKLQWFPIVQLIIVFVFMLVAYVAFSVARKLEQDQVWVGMARETAHQLGTPTTSLLGWMDVLTMKNTDPELIKEMHFDIQRLQTITSRFSKIGSKPDLKQENIIEVIESMVSYLRKRSSSLVSFTVVHSVDNPQIPLSKPLFDWVIENLCKNAIDAMEGEGQISILIRSHKDSIFIDISDTGKGMSRQTQKTAFKPGYSTKSRGWGLGLTLSRRIIEHYHKGKISILSSVPNKGTTFRVVLPSEV</sequence>
<dbReference type="PROSITE" id="PS50109">
    <property type="entry name" value="HIS_KIN"/>
    <property type="match status" value="1"/>
</dbReference>
<evidence type="ECO:0000256" key="8">
    <source>
        <dbReference type="SAM" id="Phobius"/>
    </source>
</evidence>
<dbReference type="InterPro" id="IPR005467">
    <property type="entry name" value="His_kinase_dom"/>
</dbReference>
<evidence type="ECO:0000256" key="2">
    <source>
        <dbReference type="ARBA" id="ARBA00012438"/>
    </source>
</evidence>
<evidence type="ECO:0000256" key="4">
    <source>
        <dbReference type="ARBA" id="ARBA00022741"/>
    </source>
</evidence>
<dbReference type="AlphaFoldDB" id="A0A4R2GJJ5"/>
<dbReference type="SUPFAM" id="SSF55874">
    <property type="entry name" value="ATPase domain of HSP90 chaperone/DNA topoisomerase II/histidine kinase"/>
    <property type="match status" value="1"/>
</dbReference>
<protein>
    <recommendedName>
        <fullName evidence="2">histidine kinase</fullName>
        <ecNumber evidence="2">2.7.13.3</ecNumber>
    </recommendedName>
</protein>
<keyword evidence="7" id="KW-0902">Two-component regulatory system</keyword>
<dbReference type="PANTHER" id="PTHR43065">
    <property type="entry name" value="SENSOR HISTIDINE KINASE"/>
    <property type="match status" value="1"/>
</dbReference>
<accession>A0A4R2GJJ5</accession>
<evidence type="ECO:0000313" key="10">
    <source>
        <dbReference type="EMBL" id="TCO08214.1"/>
    </source>
</evidence>
<keyword evidence="11" id="KW-1185">Reference proteome</keyword>
<comment type="caution">
    <text evidence="10">The sequence shown here is derived from an EMBL/GenBank/DDBJ whole genome shotgun (WGS) entry which is preliminary data.</text>
</comment>
<keyword evidence="4" id="KW-0547">Nucleotide-binding</keyword>
<feature type="transmembrane region" description="Helical" evidence="8">
    <location>
        <begin position="12"/>
        <end position="29"/>
    </location>
</feature>
<feature type="domain" description="Histidine kinase" evidence="9">
    <location>
        <begin position="182"/>
        <end position="384"/>
    </location>
</feature>
<name>A0A4R2GJJ5_9BACT</name>
<dbReference type="Pfam" id="PF02518">
    <property type="entry name" value="HATPase_c"/>
    <property type="match status" value="1"/>
</dbReference>
<dbReference type="EC" id="2.7.13.3" evidence="2"/>
<evidence type="ECO:0000313" key="11">
    <source>
        <dbReference type="Proteomes" id="UP000295221"/>
    </source>
</evidence>
<evidence type="ECO:0000256" key="7">
    <source>
        <dbReference type="ARBA" id="ARBA00023012"/>
    </source>
</evidence>
<evidence type="ECO:0000256" key="3">
    <source>
        <dbReference type="ARBA" id="ARBA00022679"/>
    </source>
</evidence>
<evidence type="ECO:0000256" key="5">
    <source>
        <dbReference type="ARBA" id="ARBA00022777"/>
    </source>
</evidence>
<keyword evidence="6" id="KW-0067">ATP-binding</keyword>
<keyword evidence="3" id="KW-0808">Transferase</keyword>
<proteinExistence type="predicted"/>
<organism evidence="10 11">
    <name type="scientific">Natronoflexus pectinivorans</name>
    <dbReference type="NCBI Taxonomy" id="682526"/>
    <lineage>
        <taxon>Bacteria</taxon>
        <taxon>Pseudomonadati</taxon>
        <taxon>Bacteroidota</taxon>
        <taxon>Bacteroidia</taxon>
        <taxon>Marinilabiliales</taxon>
        <taxon>Marinilabiliaceae</taxon>
        <taxon>Natronoflexus</taxon>
    </lineage>
</organism>
<feature type="transmembrane region" description="Helical" evidence="8">
    <location>
        <begin position="144"/>
        <end position="164"/>
    </location>
</feature>
<evidence type="ECO:0000259" key="9">
    <source>
        <dbReference type="PROSITE" id="PS50109"/>
    </source>
</evidence>
<dbReference type="GO" id="GO:0005524">
    <property type="term" value="F:ATP binding"/>
    <property type="evidence" value="ECO:0007669"/>
    <property type="project" value="UniProtKB-KW"/>
</dbReference>
<dbReference type="InterPro" id="IPR004358">
    <property type="entry name" value="Sig_transdc_His_kin-like_C"/>
</dbReference>
<keyword evidence="8" id="KW-1133">Transmembrane helix</keyword>
<dbReference type="PRINTS" id="PR00344">
    <property type="entry name" value="BCTRLSENSOR"/>
</dbReference>
<comment type="catalytic activity">
    <reaction evidence="1">
        <text>ATP + protein L-histidine = ADP + protein N-phospho-L-histidine.</text>
        <dbReference type="EC" id="2.7.13.3"/>
    </reaction>
</comment>
<dbReference type="InterPro" id="IPR036890">
    <property type="entry name" value="HATPase_C_sf"/>
</dbReference>
<reference evidence="10 11" key="1">
    <citation type="submission" date="2019-03" db="EMBL/GenBank/DDBJ databases">
        <title>Genomic Encyclopedia of Type Strains, Phase IV (KMG-IV): sequencing the most valuable type-strain genomes for metagenomic binning, comparative biology and taxonomic classification.</title>
        <authorList>
            <person name="Goeker M."/>
        </authorList>
    </citation>
    <scope>NUCLEOTIDE SEQUENCE [LARGE SCALE GENOMIC DNA]</scope>
    <source>
        <strain evidence="10 11">DSM 24179</strain>
    </source>
</reference>
<evidence type="ECO:0000256" key="6">
    <source>
        <dbReference type="ARBA" id="ARBA00022840"/>
    </source>
</evidence>
<keyword evidence="8" id="KW-0812">Transmembrane</keyword>
<evidence type="ECO:0000256" key="1">
    <source>
        <dbReference type="ARBA" id="ARBA00000085"/>
    </source>
</evidence>